<comment type="subunit">
    <text evidence="15">Interacts with odr-4.</text>
</comment>
<comment type="similarity">
    <text evidence="14">Belongs to the nematode receptor-like protein str family.</text>
</comment>
<keyword evidence="11" id="KW-0325">Glycoprotein</keyword>
<name>A0A2G5U3L5_9PELO</name>
<gene>
    <name evidence="20" type="primary">Cnig_chr_IV.g13739</name>
    <name evidence="20" type="ORF">B9Z55_013739</name>
</gene>
<dbReference type="Pfam" id="PF10326">
    <property type="entry name" value="7TM_GPCR_Str"/>
    <property type="match status" value="1"/>
</dbReference>
<evidence type="ECO:0000256" key="4">
    <source>
        <dbReference type="ARBA" id="ARBA00022606"/>
    </source>
</evidence>
<accession>A0A2G5U3L5</accession>
<evidence type="ECO:0000256" key="16">
    <source>
        <dbReference type="ARBA" id="ARBA00067967"/>
    </source>
</evidence>
<comment type="caution">
    <text evidence="20">The sequence shown here is derived from an EMBL/GenBank/DDBJ whole genome shotgun (WGS) entry which is preliminary data.</text>
</comment>
<evidence type="ECO:0000256" key="1">
    <source>
        <dbReference type="ARBA" id="ARBA00004272"/>
    </source>
</evidence>
<keyword evidence="8" id="KW-0969">Cilium</keyword>
<keyword evidence="3" id="KW-0145">Chemotaxis</keyword>
<keyword evidence="9 19" id="KW-0472">Membrane</keyword>
<feature type="transmembrane region" description="Helical" evidence="19">
    <location>
        <begin position="139"/>
        <end position="159"/>
    </location>
</feature>
<sequence length="354" mass="40669">MFQNMLGKQWSFLLKMIQDVSACFSLTINTFLMYLILTKSPKQLGAYKWLMIYISVFEILYSILDVVLVPQHYSHGPTFLVIVGIKDKLFGPAGLTILNSFYWGCFGASMAVFAVHFVYRWLVVSEHSLLETFNGWKIWLWFSIPFWYGLTWVCTGYFLSAPNEATSKFIRDNVKEIFELEFDEYIYLGPYLYEKFDNGTFVVHIVPFIGLGIISATIVSSIIIVLLFGSLCYIRINNIVVTTMNSAKMRNLQRQLFYALVIQTLVPFILMHIPAAIMFAFVFLDIDLGVYSAVVSMTIAIYPAVDPIPTLVIVENYRKTILEYFGCFKKTPLLVTTTVEPTRYPNTLSMINYD</sequence>
<feature type="transmembrane region" description="Helical" evidence="19">
    <location>
        <begin position="12"/>
        <end position="37"/>
    </location>
</feature>
<dbReference type="InterPro" id="IPR019428">
    <property type="entry name" value="7TM_GPCR_serpentine_rcpt_Str"/>
</dbReference>
<evidence type="ECO:0000256" key="14">
    <source>
        <dbReference type="ARBA" id="ARBA00061678"/>
    </source>
</evidence>
<evidence type="ECO:0000256" key="15">
    <source>
        <dbReference type="ARBA" id="ARBA00064300"/>
    </source>
</evidence>
<evidence type="ECO:0000256" key="17">
    <source>
        <dbReference type="ARBA" id="ARBA00078653"/>
    </source>
</evidence>
<feature type="transmembrane region" description="Helical" evidence="19">
    <location>
        <begin position="290"/>
        <end position="314"/>
    </location>
</feature>
<feature type="transmembrane region" description="Helical" evidence="19">
    <location>
        <begin position="255"/>
        <end position="284"/>
    </location>
</feature>
<evidence type="ECO:0000256" key="7">
    <source>
        <dbReference type="ARBA" id="ARBA00022989"/>
    </source>
</evidence>
<evidence type="ECO:0000256" key="3">
    <source>
        <dbReference type="ARBA" id="ARBA00022500"/>
    </source>
</evidence>
<keyword evidence="10" id="KW-0675">Receptor</keyword>
<evidence type="ECO:0000256" key="9">
    <source>
        <dbReference type="ARBA" id="ARBA00023136"/>
    </source>
</evidence>
<keyword evidence="12" id="KW-0966">Cell projection</keyword>
<evidence type="ECO:0000256" key="2">
    <source>
        <dbReference type="ARBA" id="ARBA00022475"/>
    </source>
</evidence>
<evidence type="ECO:0000256" key="18">
    <source>
        <dbReference type="ARBA" id="ARBA00082489"/>
    </source>
</evidence>
<feature type="transmembrane region" description="Helical" evidence="19">
    <location>
        <begin position="201"/>
        <end position="234"/>
    </location>
</feature>
<dbReference type="STRING" id="1611254.A0A2G5U3L5"/>
<dbReference type="FunFam" id="1.20.1070.10:FF:000128">
    <property type="entry name" value="Seven TM Receptor"/>
    <property type="match status" value="1"/>
</dbReference>
<feature type="transmembrane region" description="Helical" evidence="19">
    <location>
        <begin position="101"/>
        <end position="119"/>
    </location>
</feature>
<proteinExistence type="inferred from homology"/>
<organism evidence="20 21">
    <name type="scientific">Caenorhabditis nigoni</name>
    <dbReference type="NCBI Taxonomy" id="1611254"/>
    <lineage>
        <taxon>Eukaryota</taxon>
        <taxon>Metazoa</taxon>
        <taxon>Ecdysozoa</taxon>
        <taxon>Nematoda</taxon>
        <taxon>Chromadorea</taxon>
        <taxon>Rhabditida</taxon>
        <taxon>Rhabditina</taxon>
        <taxon>Rhabditomorpha</taxon>
        <taxon>Rhabditoidea</taxon>
        <taxon>Rhabditidae</taxon>
        <taxon>Peloderinae</taxon>
        <taxon>Caenorhabditis</taxon>
    </lineage>
</organism>
<dbReference type="GO" id="GO:0038022">
    <property type="term" value="F:G protein-coupled olfactory receptor activity"/>
    <property type="evidence" value="ECO:0007669"/>
    <property type="project" value="TreeGrafter"/>
</dbReference>
<evidence type="ECO:0000256" key="10">
    <source>
        <dbReference type="ARBA" id="ARBA00023170"/>
    </source>
</evidence>
<evidence type="ECO:0000256" key="12">
    <source>
        <dbReference type="ARBA" id="ARBA00023273"/>
    </source>
</evidence>
<dbReference type="GO" id="GO:0042048">
    <property type="term" value="P:olfactory behavior"/>
    <property type="evidence" value="ECO:0007669"/>
    <property type="project" value="TreeGrafter"/>
</dbReference>
<keyword evidence="4" id="KW-0716">Sensory transduction</keyword>
<evidence type="ECO:0000256" key="19">
    <source>
        <dbReference type="SAM" id="Phobius"/>
    </source>
</evidence>
<comment type="subcellular location">
    <subcellularLocation>
        <location evidence="1">Cell projection</location>
        <location evidence="1">Cilium membrane</location>
        <topology evidence="1">Multi-pass membrane protein</topology>
    </subcellularLocation>
</comment>
<dbReference type="EMBL" id="PDUG01000004">
    <property type="protein sequence ID" value="PIC33941.1"/>
    <property type="molecule type" value="Genomic_DNA"/>
</dbReference>
<protein>
    <recommendedName>
        <fullName evidence="16">Serpentine receptor class r-10</fullName>
    </recommendedName>
    <alternativeName>
        <fullName evidence="17">Odorant response abnormal protein 10</fullName>
    </alternativeName>
    <alternativeName>
        <fullName evidence="18">Olfactory receptor 10</fullName>
    </alternativeName>
</protein>
<dbReference type="PANTHER" id="PTHR22943:SF254">
    <property type="entry name" value="SEVEN TM RECEPTOR"/>
    <property type="match status" value="1"/>
</dbReference>
<reference evidence="21" key="1">
    <citation type="submission" date="2017-10" db="EMBL/GenBank/DDBJ databases">
        <title>Rapid genome shrinkage in a self-fertile nematode reveals novel sperm competition proteins.</title>
        <authorList>
            <person name="Yin D."/>
            <person name="Schwarz E.M."/>
            <person name="Thomas C.G."/>
            <person name="Felde R.L."/>
            <person name="Korf I.F."/>
            <person name="Cutter A.D."/>
            <person name="Schartner C.M."/>
            <person name="Ralston E.J."/>
            <person name="Meyer B.J."/>
            <person name="Haag E.S."/>
        </authorList>
    </citation>
    <scope>NUCLEOTIDE SEQUENCE [LARGE SCALE GENOMIC DNA]</scope>
    <source>
        <strain evidence="21">JU1422</strain>
    </source>
</reference>
<evidence type="ECO:0000256" key="6">
    <source>
        <dbReference type="ARBA" id="ARBA00022725"/>
    </source>
</evidence>
<keyword evidence="7 19" id="KW-1133">Transmembrane helix</keyword>
<dbReference type="AlphaFoldDB" id="A0A2G5U3L5"/>
<evidence type="ECO:0000256" key="13">
    <source>
        <dbReference type="ARBA" id="ARBA00054965"/>
    </source>
</evidence>
<dbReference type="GO" id="GO:0060170">
    <property type="term" value="C:ciliary membrane"/>
    <property type="evidence" value="ECO:0007669"/>
    <property type="project" value="UniProtKB-SubCell"/>
</dbReference>
<dbReference type="Proteomes" id="UP000230233">
    <property type="component" value="Chromosome IV"/>
</dbReference>
<dbReference type="PANTHER" id="PTHR22943">
    <property type="entry name" value="7-TRANSMEMBRANE DOMAIN RECEPTOR C.ELEGANS"/>
    <property type="match status" value="1"/>
</dbReference>
<evidence type="ECO:0000313" key="21">
    <source>
        <dbReference type="Proteomes" id="UP000230233"/>
    </source>
</evidence>
<keyword evidence="2" id="KW-1003">Cell membrane</keyword>
<feature type="transmembrane region" description="Helical" evidence="19">
    <location>
        <begin position="49"/>
        <end position="69"/>
    </location>
</feature>
<keyword evidence="5 19" id="KW-0812">Transmembrane</keyword>
<dbReference type="OrthoDB" id="5784785at2759"/>
<keyword evidence="21" id="KW-1185">Reference proteome</keyword>
<dbReference type="SUPFAM" id="SSF81321">
    <property type="entry name" value="Family A G protein-coupled receptor-like"/>
    <property type="match status" value="1"/>
</dbReference>
<evidence type="ECO:0000256" key="11">
    <source>
        <dbReference type="ARBA" id="ARBA00023180"/>
    </source>
</evidence>
<evidence type="ECO:0000256" key="5">
    <source>
        <dbReference type="ARBA" id="ARBA00022692"/>
    </source>
</evidence>
<evidence type="ECO:0000313" key="20">
    <source>
        <dbReference type="EMBL" id="PIC33941.1"/>
    </source>
</evidence>
<evidence type="ECO:0000256" key="8">
    <source>
        <dbReference type="ARBA" id="ARBA00023069"/>
    </source>
</evidence>
<comment type="function">
    <text evidence="13">An odorant receptor which affects chemotaxis to the volatile odorant diacetyl. Specifies AWA neuronal cell fate via the odr-7 pathway.</text>
</comment>
<dbReference type="GO" id="GO:0006935">
    <property type="term" value="P:chemotaxis"/>
    <property type="evidence" value="ECO:0007669"/>
    <property type="project" value="UniProtKB-KW"/>
</dbReference>
<keyword evidence="6" id="KW-0552">Olfaction</keyword>